<reference evidence="2 3" key="1">
    <citation type="journal article" date="2018" name="MBio">
        <title>Insights into the evolution of host association through the isolation and characterization of a novel human periodontal pathobiont, Desulfobulbus oralis.</title>
        <authorList>
            <person name="Cross K.L."/>
            <person name="Chirania P."/>
            <person name="Xiong W."/>
            <person name="Beall C.J."/>
            <person name="Elkins J.G."/>
            <person name="Giannone R.J."/>
            <person name="Griffen A.L."/>
            <person name="Guss A.M."/>
            <person name="Hettich R.L."/>
            <person name="Joshi S.S."/>
            <person name="Mokrzan E.M."/>
            <person name="Martin R.K."/>
            <person name="Zhulin I.B."/>
            <person name="Leys E.J."/>
            <person name="Podar M."/>
        </authorList>
    </citation>
    <scope>NUCLEOTIDE SEQUENCE [LARGE SCALE GENOMIC DNA]</scope>
    <source>
        <strain evidence="2 3">ORNL</strain>
    </source>
</reference>
<gene>
    <name evidence="2" type="ORF">CAY53_01290</name>
</gene>
<keyword evidence="1" id="KW-0812">Transmembrane</keyword>
<evidence type="ECO:0000256" key="1">
    <source>
        <dbReference type="SAM" id="Phobius"/>
    </source>
</evidence>
<evidence type="ECO:0000313" key="3">
    <source>
        <dbReference type="Proteomes" id="UP000239867"/>
    </source>
</evidence>
<protein>
    <submittedName>
        <fullName evidence="2">Cytochrome C</fullName>
    </submittedName>
</protein>
<dbReference type="InterPro" id="IPR036280">
    <property type="entry name" value="Multihaem_cyt_sf"/>
</dbReference>
<sequence length="123" mass="13922">MYDRVKIITGLVIFVLLVLIPFLYNGKASKAVPELSLPTTAKHCVLPADEMRAKHMQLLNTWRDEVVRSGDRTPVVVDGQAYPKSLQLNCMACHTSKVNFCDRCHDYSSVKPYCWDCHLAPVE</sequence>
<name>A0A2L1GKW5_9BACT</name>
<dbReference type="AlphaFoldDB" id="A0A2L1GKW5"/>
<dbReference type="NCBIfam" id="NF038038">
    <property type="entry name" value="cytoc_DsrJ"/>
    <property type="match status" value="1"/>
</dbReference>
<keyword evidence="1" id="KW-0472">Membrane</keyword>
<feature type="transmembrane region" description="Helical" evidence="1">
    <location>
        <begin position="7"/>
        <end position="24"/>
    </location>
</feature>
<dbReference type="InterPro" id="IPR047668">
    <property type="entry name" value="DsrJ"/>
</dbReference>
<dbReference type="OrthoDB" id="9790557at2"/>
<dbReference type="KEGG" id="deo:CAY53_01290"/>
<proteinExistence type="predicted"/>
<dbReference type="EMBL" id="CP021255">
    <property type="protein sequence ID" value="AVD70286.1"/>
    <property type="molecule type" value="Genomic_DNA"/>
</dbReference>
<organism evidence="2 3">
    <name type="scientific">Desulfobulbus oralis</name>
    <dbReference type="NCBI Taxonomy" id="1986146"/>
    <lineage>
        <taxon>Bacteria</taxon>
        <taxon>Pseudomonadati</taxon>
        <taxon>Thermodesulfobacteriota</taxon>
        <taxon>Desulfobulbia</taxon>
        <taxon>Desulfobulbales</taxon>
        <taxon>Desulfobulbaceae</taxon>
        <taxon>Desulfobulbus</taxon>
    </lineage>
</organism>
<accession>A0A2L1GKW5</accession>
<keyword evidence="1" id="KW-1133">Transmembrane helix</keyword>
<evidence type="ECO:0000313" key="2">
    <source>
        <dbReference type="EMBL" id="AVD70286.1"/>
    </source>
</evidence>
<dbReference type="SUPFAM" id="SSF48695">
    <property type="entry name" value="Multiheme cytochromes"/>
    <property type="match status" value="1"/>
</dbReference>
<dbReference type="Proteomes" id="UP000239867">
    <property type="component" value="Chromosome"/>
</dbReference>
<keyword evidence="3" id="KW-1185">Reference proteome</keyword>
<dbReference type="RefSeq" id="WP_022656478.1">
    <property type="nucleotide sequence ID" value="NZ_CP021255.1"/>
</dbReference>